<reference evidence="2 3" key="1">
    <citation type="submission" date="2023-10" db="EMBL/GenBank/DDBJ databases">
        <title>Genome analysis of psychrotrophic aerobic bacterium Aeromonas allosaccharophila BIM B-1809 isolated from infected fish.</title>
        <authorList>
            <person name="Leanovich S.I."/>
            <person name="Sidarenka A.V."/>
            <person name="Akhremchuk A.E."/>
            <person name="Sikolenko M.A."/>
            <person name="Valentovich L.N."/>
        </authorList>
    </citation>
    <scope>NUCLEOTIDE SEQUENCE [LARGE SCALE GENOMIC DNA]</scope>
    <source>
        <strain evidence="2 3">BIM B-1809</strain>
    </source>
</reference>
<feature type="region of interest" description="Disordered" evidence="1">
    <location>
        <begin position="53"/>
        <end position="76"/>
    </location>
</feature>
<organism evidence="2 3">
    <name type="scientific">Aeromonas allosaccharophila</name>
    <dbReference type="NCBI Taxonomy" id="656"/>
    <lineage>
        <taxon>Bacteria</taxon>
        <taxon>Pseudomonadati</taxon>
        <taxon>Pseudomonadota</taxon>
        <taxon>Gammaproteobacteria</taxon>
        <taxon>Aeromonadales</taxon>
        <taxon>Aeromonadaceae</taxon>
        <taxon>Aeromonas</taxon>
    </lineage>
</organism>
<evidence type="ECO:0000313" key="3">
    <source>
        <dbReference type="Proteomes" id="UP001302667"/>
    </source>
</evidence>
<dbReference type="RefSeq" id="WP_317103262.1">
    <property type="nucleotide sequence ID" value="NZ_CP136584.1"/>
</dbReference>
<dbReference type="EMBL" id="CP136584">
    <property type="protein sequence ID" value="WOE66908.1"/>
    <property type="molecule type" value="Genomic_DNA"/>
</dbReference>
<name>A0ABZ0FC40_9GAMM</name>
<dbReference type="Proteomes" id="UP001302667">
    <property type="component" value="Chromosome"/>
</dbReference>
<evidence type="ECO:0000313" key="2">
    <source>
        <dbReference type="EMBL" id="WOE66908.1"/>
    </source>
</evidence>
<evidence type="ECO:0008006" key="4">
    <source>
        <dbReference type="Google" id="ProtNLM"/>
    </source>
</evidence>
<sequence>MEKQRRLRPTGPPEGNGAATLPSLKSLSGSRLIIHDCLNRIVSKDNEMYHIRHPKPDSSLFDNIPIKPHPVAQQHK</sequence>
<keyword evidence="3" id="KW-1185">Reference proteome</keyword>
<accession>A0ABZ0FC40</accession>
<protein>
    <recommendedName>
        <fullName evidence="4">Transposase</fullName>
    </recommendedName>
</protein>
<feature type="region of interest" description="Disordered" evidence="1">
    <location>
        <begin position="1"/>
        <end position="23"/>
    </location>
</feature>
<gene>
    <name evidence="2" type="ORF">RY972_01950</name>
</gene>
<evidence type="ECO:0000256" key="1">
    <source>
        <dbReference type="SAM" id="MobiDB-lite"/>
    </source>
</evidence>
<proteinExistence type="predicted"/>